<dbReference type="Gene3D" id="3.30.200.20">
    <property type="entry name" value="Phosphorylase Kinase, domain 1"/>
    <property type="match status" value="1"/>
</dbReference>
<dbReference type="Proteomes" id="UP001597063">
    <property type="component" value="Unassembled WGS sequence"/>
</dbReference>
<organism evidence="8 9">
    <name type="scientific">Actinomadura fibrosa</name>
    <dbReference type="NCBI Taxonomy" id="111802"/>
    <lineage>
        <taxon>Bacteria</taxon>
        <taxon>Bacillati</taxon>
        <taxon>Actinomycetota</taxon>
        <taxon>Actinomycetes</taxon>
        <taxon>Streptosporangiales</taxon>
        <taxon>Thermomonosporaceae</taxon>
        <taxon>Actinomadura</taxon>
    </lineage>
</organism>
<comment type="caution">
    <text evidence="8">The sequence shown here is derived from an EMBL/GenBank/DDBJ whole genome shotgun (WGS) entry which is preliminary data.</text>
</comment>
<dbReference type="Pfam" id="PF04069">
    <property type="entry name" value="OpuAC"/>
    <property type="match status" value="1"/>
</dbReference>
<dbReference type="PANTHER" id="PTHR43289">
    <property type="entry name" value="MITOGEN-ACTIVATED PROTEIN KINASE KINASE KINASE 20-RELATED"/>
    <property type="match status" value="1"/>
</dbReference>
<evidence type="ECO:0000256" key="2">
    <source>
        <dbReference type="ARBA" id="ARBA00022741"/>
    </source>
</evidence>
<dbReference type="InterPro" id="IPR008266">
    <property type="entry name" value="Tyr_kinase_AS"/>
</dbReference>
<feature type="region of interest" description="Disordered" evidence="5">
    <location>
        <begin position="270"/>
        <end position="343"/>
    </location>
</feature>
<feature type="compositionally biased region" description="Basic and acidic residues" evidence="5">
    <location>
        <begin position="288"/>
        <end position="302"/>
    </location>
</feature>
<reference evidence="9" key="1">
    <citation type="journal article" date="2019" name="Int. J. Syst. Evol. Microbiol.">
        <title>The Global Catalogue of Microorganisms (GCM) 10K type strain sequencing project: providing services to taxonomists for standard genome sequencing and annotation.</title>
        <authorList>
            <consortium name="The Broad Institute Genomics Platform"/>
            <consortium name="The Broad Institute Genome Sequencing Center for Infectious Disease"/>
            <person name="Wu L."/>
            <person name="Ma J."/>
        </authorList>
    </citation>
    <scope>NUCLEOTIDE SEQUENCE [LARGE SCALE GENOMIC DNA]</scope>
    <source>
        <strain evidence="9">JCM 9371</strain>
    </source>
</reference>
<dbReference type="SUPFAM" id="SSF56112">
    <property type="entry name" value="Protein kinase-like (PK-like)"/>
    <property type="match status" value="1"/>
</dbReference>
<evidence type="ECO:0000259" key="7">
    <source>
        <dbReference type="PROSITE" id="PS50011"/>
    </source>
</evidence>
<dbReference type="Gene3D" id="3.40.190.10">
    <property type="entry name" value="Periplasmic binding protein-like II"/>
    <property type="match status" value="1"/>
</dbReference>
<keyword evidence="4" id="KW-0067">ATP-binding</keyword>
<name>A0ABW2Y036_9ACTN</name>
<protein>
    <submittedName>
        <fullName evidence="8">Glycine betaine ABC transporter substrate-binding protein</fullName>
    </submittedName>
</protein>
<accession>A0ABW2Y036</accession>
<dbReference type="Gene3D" id="1.10.510.10">
    <property type="entry name" value="Transferase(Phosphotransferase) domain 1"/>
    <property type="match status" value="1"/>
</dbReference>
<gene>
    <name evidence="8" type="ORF">ACFQZM_41760</name>
</gene>
<dbReference type="CDD" id="cd13606">
    <property type="entry name" value="PBP2_ProX_like"/>
    <property type="match status" value="1"/>
</dbReference>
<dbReference type="PANTHER" id="PTHR43289:SF34">
    <property type="entry name" value="SERINE_THREONINE-PROTEIN KINASE YBDM-RELATED"/>
    <property type="match status" value="1"/>
</dbReference>
<keyword evidence="6" id="KW-1133">Transmembrane helix</keyword>
<dbReference type="Gene3D" id="3.40.190.120">
    <property type="entry name" value="Osmoprotection protein (prox), domain 2"/>
    <property type="match status" value="1"/>
</dbReference>
<keyword evidence="2" id="KW-0547">Nucleotide-binding</keyword>
<keyword evidence="3" id="KW-0418">Kinase</keyword>
<dbReference type="InterPro" id="IPR000719">
    <property type="entry name" value="Prot_kinase_dom"/>
</dbReference>
<evidence type="ECO:0000256" key="6">
    <source>
        <dbReference type="SAM" id="Phobius"/>
    </source>
</evidence>
<dbReference type="PROSITE" id="PS00109">
    <property type="entry name" value="PROTEIN_KINASE_TYR"/>
    <property type="match status" value="1"/>
</dbReference>
<dbReference type="CDD" id="cd14014">
    <property type="entry name" value="STKc_PknB_like"/>
    <property type="match status" value="1"/>
</dbReference>
<evidence type="ECO:0000313" key="8">
    <source>
        <dbReference type="EMBL" id="MFD0691078.1"/>
    </source>
</evidence>
<dbReference type="Pfam" id="PF00069">
    <property type="entry name" value="Pkinase"/>
    <property type="match status" value="1"/>
</dbReference>
<evidence type="ECO:0000256" key="3">
    <source>
        <dbReference type="ARBA" id="ARBA00022777"/>
    </source>
</evidence>
<proteinExistence type="predicted"/>
<keyword evidence="6" id="KW-0472">Membrane</keyword>
<keyword evidence="9" id="KW-1185">Reference proteome</keyword>
<dbReference type="SUPFAM" id="SSF53850">
    <property type="entry name" value="Periplasmic binding protein-like II"/>
    <property type="match status" value="1"/>
</dbReference>
<evidence type="ECO:0000313" key="9">
    <source>
        <dbReference type="Proteomes" id="UP001597063"/>
    </source>
</evidence>
<evidence type="ECO:0000256" key="1">
    <source>
        <dbReference type="ARBA" id="ARBA00022679"/>
    </source>
</evidence>
<keyword evidence="1" id="KW-0808">Transferase</keyword>
<keyword evidence="6" id="KW-0812">Transmembrane</keyword>
<sequence length="662" mass="70128">MAVEALRPEDPAMLGGYELLGRVGEGGQGVVYLARWPGPAGTEVALKTPHVRPGEDARADLSEITLVRQVARFCTARVLDAGTDAGRPYIVSEYVDAPSLRSVVEEGGPLGGVELERVAAGTMMALAATHAANVVHRDFTPGNVLLAADGPRVVDFGVARALGPSGRGEPGTSGTPAFMAPEQLAGGEVGPPADVFAWAVTMSFAALGARAFGEDGPRSAFERLLRLERYRVDVPSWLAEILKPCLREDPAERPPSREVLLRLLGYGAERNARPGGDVEEPGGAGRDGGTRRDPAPGGDRPRRPAPRPPEPRVGHPRTPTIGRPARPGSDAERRHPGPASSRTVISAWRRHRILIVAIALALSGAVAAAAALWPRPPDADRRRPSALTAPAPRRLTVGSANFPESILLGEIYAQALEAKGRPVTRRPNLGPRETYYPLVKDGGVDVVPEYNGALASYLGALDLDAAAPATTKSVESKLRGKLPGTLEVLDPAKAEDKDAIVVTRATVDRYGLTSLADLKGVSDGFVLGGTPEAQTRHQGVIGLRAVYGAGFKEFQPFRQEDFGTLADLLAKGTLQAAQMFTTDPALRRRDFVVLDDPKHLFGAQNVTPLVDRADVDAGARAALNAVSAKLTTEDLRYLNAQVAKGDRVEAVAKAWLVQNGLL</sequence>
<dbReference type="EMBL" id="JBHTGP010000026">
    <property type="protein sequence ID" value="MFD0691078.1"/>
    <property type="molecule type" value="Genomic_DNA"/>
</dbReference>
<dbReference type="PROSITE" id="PS50011">
    <property type="entry name" value="PROTEIN_KINASE_DOM"/>
    <property type="match status" value="1"/>
</dbReference>
<dbReference type="InterPro" id="IPR007210">
    <property type="entry name" value="ABC_Gly_betaine_transp_sub-bd"/>
</dbReference>
<evidence type="ECO:0000256" key="5">
    <source>
        <dbReference type="SAM" id="MobiDB-lite"/>
    </source>
</evidence>
<dbReference type="RefSeq" id="WP_378325641.1">
    <property type="nucleotide sequence ID" value="NZ_JBHTGP010000026.1"/>
</dbReference>
<feature type="transmembrane region" description="Helical" evidence="6">
    <location>
        <begin position="353"/>
        <end position="373"/>
    </location>
</feature>
<feature type="domain" description="Protein kinase" evidence="7">
    <location>
        <begin position="17"/>
        <end position="264"/>
    </location>
</feature>
<evidence type="ECO:0000256" key="4">
    <source>
        <dbReference type="ARBA" id="ARBA00022840"/>
    </source>
</evidence>
<dbReference type="InterPro" id="IPR011009">
    <property type="entry name" value="Kinase-like_dom_sf"/>
</dbReference>